<proteinExistence type="predicted"/>
<dbReference type="Pfam" id="PF13305">
    <property type="entry name" value="TetR_C_33"/>
    <property type="match status" value="1"/>
</dbReference>
<keyword evidence="3" id="KW-0804">Transcription</keyword>
<evidence type="ECO:0000256" key="2">
    <source>
        <dbReference type="ARBA" id="ARBA00023125"/>
    </source>
</evidence>
<dbReference type="PROSITE" id="PS50977">
    <property type="entry name" value="HTH_TETR_2"/>
    <property type="match status" value="1"/>
</dbReference>
<dbReference type="PANTHER" id="PTHR30055:SF239">
    <property type="entry name" value="TRANSCRIPTIONAL REGULATORY PROTEIN"/>
    <property type="match status" value="1"/>
</dbReference>
<sequence>MEAAVVLTDEGGLEGLSLVDLAQRLGVRKPSLYNHVAGIGDLRRELALVGIRELGRRLSRAAVGKAGDDGLFALAEAYRAFVKERPGLYEATVRSYRLSDPGDPELGAAEEETLGTVLAVLASCGVRGEEESIHAARGLRSIAHGFATLEEAGGFGISLDPDQSFRNLVRAFAEGLRQFGERGS</sequence>
<evidence type="ECO:0000313" key="6">
    <source>
        <dbReference type="EMBL" id="CAA9462899.1"/>
    </source>
</evidence>
<dbReference type="InterPro" id="IPR001647">
    <property type="entry name" value="HTH_TetR"/>
</dbReference>
<evidence type="ECO:0000256" key="4">
    <source>
        <dbReference type="PROSITE-ProRule" id="PRU00335"/>
    </source>
</evidence>
<accession>A0A6J4R4Y5</accession>
<keyword evidence="2 4" id="KW-0238">DNA-binding</keyword>
<dbReference type="SUPFAM" id="SSF46689">
    <property type="entry name" value="Homeodomain-like"/>
    <property type="match status" value="1"/>
</dbReference>
<evidence type="ECO:0000256" key="1">
    <source>
        <dbReference type="ARBA" id="ARBA00023015"/>
    </source>
</evidence>
<name>A0A6J4R4Y5_9ACTN</name>
<dbReference type="InterPro" id="IPR050109">
    <property type="entry name" value="HTH-type_TetR-like_transc_reg"/>
</dbReference>
<evidence type="ECO:0000259" key="5">
    <source>
        <dbReference type="PROSITE" id="PS50977"/>
    </source>
</evidence>
<reference evidence="6" key="1">
    <citation type="submission" date="2020-02" db="EMBL/GenBank/DDBJ databases">
        <authorList>
            <person name="Meier V. D."/>
        </authorList>
    </citation>
    <scope>NUCLEOTIDE SEQUENCE</scope>
    <source>
        <strain evidence="6">AVDCRST_MAG28</strain>
    </source>
</reference>
<dbReference type="AlphaFoldDB" id="A0A6J4R4Y5"/>
<feature type="DNA-binding region" description="H-T-H motif" evidence="4">
    <location>
        <begin position="17"/>
        <end position="36"/>
    </location>
</feature>
<organism evidence="6">
    <name type="scientific">uncultured Rubrobacteraceae bacterium</name>
    <dbReference type="NCBI Taxonomy" id="349277"/>
    <lineage>
        <taxon>Bacteria</taxon>
        <taxon>Bacillati</taxon>
        <taxon>Actinomycetota</taxon>
        <taxon>Rubrobacteria</taxon>
        <taxon>Rubrobacterales</taxon>
        <taxon>Rubrobacteraceae</taxon>
        <taxon>environmental samples</taxon>
    </lineage>
</organism>
<evidence type="ECO:0000256" key="3">
    <source>
        <dbReference type="ARBA" id="ARBA00023163"/>
    </source>
</evidence>
<feature type="domain" description="HTH tetR-type" evidence="5">
    <location>
        <begin position="1"/>
        <end position="54"/>
    </location>
</feature>
<dbReference type="PANTHER" id="PTHR30055">
    <property type="entry name" value="HTH-TYPE TRANSCRIPTIONAL REGULATOR RUTR"/>
    <property type="match status" value="1"/>
</dbReference>
<dbReference type="GO" id="GO:0000976">
    <property type="term" value="F:transcription cis-regulatory region binding"/>
    <property type="evidence" value="ECO:0007669"/>
    <property type="project" value="TreeGrafter"/>
</dbReference>
<dbReference type="SUPFAM" id="SSF48498">
    <property type="entry name" value="Tetracyclin repressor-like, C-terminal domain"/>
    <property type="match status" value="1"/>
</dbReference>
<dbReference type="InterPro" id="IPR036271">
    <property type="entry name" value="Tet_transcr_reg_TetR-rel_C_sf"/>
</dbReference>
<dbReference type="InterPro" id="IPR025996">
    <property type="entry name" value="MT1864/Rv1816-like_C"/>
</dbReference>
<dbReference type="Gene3D" id="1.10.357.10">
    <property type="entry name" value="Tetracycline Repressor, domain 2"/>
    <property type="match status" value="1"/>
</dbReference>
<keyword evidence="1" id="KW-0805">Transcription regulation</keyword>
<protein>
    <recommendedName>
        <fullName evidence="5">HTH tetR-type domain-containing protein</fullName>
    </recommendedName>
</protein>
<gene>
    <name evidence="6" type="ORF">AVDCRST_MAG28-3609</name>
</gene>
<dbReference type="InterPro" id="IPR009057">
    <property type="entry name" value="Homeodomain-like_sf"/>
</dbReference>
<dbReference type="GO" id="GO:0003700">
    <property type="term" value="F:DNA-binding transcription factor activity"/>
    <property type="evidence" value="ECO:0007669"/>
    <property type="project" value="TreeGrafter"/>
</dbReference>
<dbReference type="Gene3D" id="1.10.10.60">
    <property type="entry name" value="Homeodomain-like"/>
    <property type="match status" value="1"/>
</dbReference>
<dbReference type="EMBL" id="CADCVE010000091">
    <property type="protein sequence ID" value="CAA9462899.1"/>
    <property type="molecule type" value="Genomic_DNA"/>
</dbReference>